<dbReference type="SUPFAM" id="SSF52540">
    <property type="entry name" value="P-loop containing nucleoside triphosphate hydrolases"/>
    <property type="match status" value="1"/>
</dbReference>
<proteinExistence type="predicted"/>
<evidence type="ECO:0008006" key="4">
    <source>
        <dbReference type="Google" id="ProtNLM"/>
    </source>
</evidence>
<reference evidence="2 3" key="1">
    <citation type="submission" date="2024-10" db="EMBL/GenBank/DDBJ databases">
        <title>Updated reference genomes for cyclostephanoid diatoms.</title>
        <authorList>
            <person name="Roberts W.R."/>
            <person name="Alverson A.J."/>
        </authorList>
    </citation>
    <scope>NUCLEOTIDE SEQUENCE [LARGE SCALE GENOMIC DNA]</scope>
    <source>
        <strain evidence="2 3">AJA228-03</strain>
    </source>
</reference>
<organism evidence="2 3">
    <name type="scientific">Cyclostephanos tholiformis</name>
    <dbReference type="NCBI Taxonomy" id="382380"/>
    <lineage>
        <taxon>Eukaryota</taxon>
        <taxon>Sar</taxon>
        <taxon>Stramenopiles</taxon>
        <taxon>Ochrophyta</taxon>
        <taxon>Bacillariophyta</taxon>
        <taxon>Coscinodiscophyceae</taxon>
        <taxon>Thalassiosirophycidae</taxon>
        <taxon>Stephanodiscales</taxon>
        <taxon>Stephanodiscaceae</taxon>
        <taxon>Cyclostephanos</taxon>
    </lineage>
</organism>
<evidence type="ECO:0000313" key="2">
    <source>
        <dbReference type="EMBL" id="KAL3827018.1"/>
    </source>
</evidence>
<dbReference type="EMBL" id="JALLPB020000009">
    <property type="protein sequence ID" value="KAL3827018.1"/>
    <property type="molecule type" value="Genomic_DNA"/>
</dbReference>
<evidence type="ECO:0000313" key="3">
    <source>
        <dbReference type="Proteomes" id="UP001530377"/>
    </source>
</evidence>
<protein>
    <recommendedName>
        <fullName evidence="4">DNA recombination and repair protein Rad51-like C-terminal domain-containing protein</fullName>
    </recommendedName>
</protein>
<comment type="caution">
    <text evidence="2">The sequence shown here is derived from an EMBL/GenBank/DDBJ whole genome shotgun (WGS) entry which is preliminary data.</text>
</comment>
<dbReference type="Proteomes" id="UP001530377">
    <property type="component" value="Unassembled WGS sequence"/>
</dbReference>
<evidence type="ECO:0000256" key="1">
    <source>
        <dbReference type="SAM" id="MobiDB-lite"/>
    </source>
</evidence>
<accession>A0ABD3SRD6</accession>
<dbReference type="PANTHER" id="PTHR46487">
    <property type="entry name" value="DNA REPAIR PROTEIN XRCC3"/>
    <property type="match status" value="1"/>
</dbReference>
<gene>
    <name evidence="2" type="ORF">ACHAXA_007525</name>
</gene>
<dbReference type="AlphaFoldDB" id="A0ABD3SRD6"/>
<sequence>MMRSFPHRPPPPGGPYDSNGIVRSSTAATDVDRRVGVSYDHCYYTAIYVSMGEGIRSVIIARRLEQMVNARLDAVIEDDPTSRGGGNEARRILSRIVLISIRNEEEFEDFVMGMLPNLLDRINGDREDCPNDERQRQSARHHHRRRWRRTKVGLVAFDGIAGFFRFSDPSSLQRPTNDVNSAFYLRRGSRLLRISSRLRELSDRQDIPILITNQVTAFAAGVGVGPQLSVTSSTHDSRHRRWAVPALGLAWSNCVTARYILRRTDRMVDAAADEISCDSRKPGDANGKVDVMTSRKTMRVREARILQSVNMSVDREVQFVVDTQDVMVVA</sequence>
<keyword evidence="3" id="KW-1185">Reference proteome</keyword>
<feature type="region of interest" description="Disordered" evidence="1">
    <location>
        <begin position="1"/>
        <end position="22"/>
    </location>
</feature>
<dbReference type="PANTHER" id="PTHR46487:SF1">
    <property type="entry name" value="DNA REPAIR PROTEIN XRCC3"/>
    <property type="match status" value="1"/>
</dbReference>
<dbReference type="InterPro" id="IPR027417">
    <property type="entry name" value="P-loop_NTPase"/>
</dbReference>
<name>A0ABD3SRD6_9STRA</name>
<dbReference type="Gene3D" id="3.40.50.300">
    <property type="entry name" value="P-loop containing nucleotide triphosphate hydrolases"/>
    <property type="match status" value="1"/>
</dbReference>